<dbReference type="SUPFAM" id="SSF54637">
    <property type="entry name" value="Thioesterase/thiol ester dehydrase-isomerase"/>
    <property type="match status" value="1"/>
</dbReference>
<reference evidence="3 4" key="1">
    <citation type="submission" date="2019-05" db="EMBL/GenBank/DDBJ databases">
        <title>Thiomicrorhabdus sediminis sp. nov, a novel sulfur-oxidizing bacterium isolated from coastal sediment.</title>
        <authorList>
            <person name="Liu X."/>
        </authorList>
    </citation>
    <scope>NUCLEOTIDE SEQUENCE [LARGE SCALE GENOMIC DNA]</scope>
    <source>
        <strain evidence="3 4">G1</strain>
    </source>
</reference>
<dbReference type="Pfam" id="PF13279">
    <property type="entry name" value="4HBT_2"/>
    <property type="match status" value="1"/>
</dbReference>
<dbReference type="Proteomes" id="UP000304864">
    <property type="component" value="Chromosome"/>
</dbReference>
<organism evidence="3 4">
    <name type="scientific">Thiomicrorhabdus sediminis</name>
    <dbReference type="NCBI Taxonomy" id="2580412"/>
    <lineage>
        <taxon>Bacteria</taxon>
        <taxon>Pseudomonadati</taxon>
        <taxon>Pseudomonadota</taxon>
        <taxon>Gammaproteobacteria</taxon>
        <taxon>Thiotrichales</taxon>
        <taxon>Piscirickettsiaceae</taxon>
        <taxon>Thiomicrorhabdus</taxon>
    </lineage>
</organism>
<dbReference type="OrthoDB" id="9799036at2"/>
<dbReference type="PANTHER" id="PTHR31793">
    <property type="entry name" value="4-HYDROXYBENZOYL-COA THIOESTERASE FAMILY MEMBER"/>
    <property type="match status" value="1"/>
</dbReference>
<dbReference type="PIRSF" id="PIRSF003230">
    <property type="entry name" value="YbgC"/>
    <property type="match status" value="1"/>
</dbReference>
<sequence length="129" mass="15191">MFRVDLRVRDYECDIQGVVNNAVYQNYLEHSRHEFLTNHQIDFVALAKQKIHLMVIRAELDYKDSLQPGDDFYITVELKRESRVKYGFVQNIYRKADDKLMLKAYVIGVALNERGRPTAFADFDNLLSE</sequence>
<evidence type="ECO:0000313" key="3">
    <source>
        <dbReference type="EMBL" id="QCU90898.1"/>
    </source>
</evidence>
<keyword evidence="4" id="KW-1185">Reference proteome</keyword>
<dbReference type="Gene3D" id="3.10.129.10">
    <property type="entry name" value="Hotdog Thioesterase"/>
    <property type="match status" value="1"/>
</dbReference>
<keyword evidence="2" id="KW-0378">Hydrolase</keyword>
<comment type="similarity">
    <text evidence="1">Belongs to the 4-hydroxybenzoyl-CoA thioesterase family.</text>
</comment>
<dbReference type="InterPro" id="IPR050563">
    <property type="entry name" value="4-hydroxybenzoyl-CoA_TE"/>
</dbReference>
<dbReference type="InterPro" id="IPR029069">
    <property type="entry name" value="HotDog_dom_sf"/>
</dbReference>
<dbReference type="EMBL" id="CP040602">
    <property type="protein sequence ID" value="QCU90898.1"/>
    <property type="molecule type" value="Genomic_DNA"/>
</dbReference>
<name>A0A4P9K7I4_9GAMM</name>
<dbReference type="InterPro" id="IPR006684">
    <property type="entry name" value="YbgC/YbaW"/>
</dbReference>
<gene>
    <name evidence="3" type="ORF">FE785_09795</name>
</gene>
<protein>
    <submittedName>
        <fullName evidence="3">Acyl-CoA thioesterase</fullName>
    </submittedName>
</protein>
<evidence type="ECO:0000256" key="1">
    <source>
        <dbReference type="ARBA" id="ARBA00005953"/>
    </source>
</evidence>
<dbReference type="AlphaFoldDB" id="A0A4P9K7I4"/>
<dbReference type="KEGG" id="thig:FE785_09795"/>
<dbReference type="GO" id="GO:0047617">
    <property type="term" value="F:fatty acyl-CoA hydrolase activity"/>
    <property type="evidence" value="ECO:0007669"/>
    <property type="project" value="TreeGrafter"/>
</dbReference>
<proteinExistence type="inferred from homology"/>
<dbReference type="PANTHER" id="PTHR31793:SF27">
    <property type="entry name" value="NOVEL THIOESTERASE SUPERFAMILY DOMAIN AND SAPOSIN A-TYPE DOMAIN CONTAINING PROTEIN (0610012H03RIK)"/>
    <property type="match status" value="1"/>
</dbReference>
<evidence type="ECO:0000256" key="2">
    <source>
        <dbReference type="ARBA" id="ARBA00022801"/>
    </source>
</evidence>
<accession>A0A4P9K7I4</accession>
<dbReference type="CDD" id="cd00586">
    <property type="entry name" value="4HBT"/>
    <property type="match status" value="1"/>
</dbReference>
<dbReference type="RefSeq" id="WP_138565572.1">
    <property type="nucleotide sequence ID" value="NZ_CP040602.1"/>
</dbReference>
<evidence type="ECO:0000313" key="4">
    <source>
        <dbReference type="Proteomes" id="UP000304864"/>
    </source>
</evidence>